<dbReference type="EMBL" id="JAQQBR010000339">
    <property type="protein sequence ID" value="KAK0171437.1"/>
    <property type="molecule type" value="Genomic_DNA"/>
</dbReference>
<sequence length="108" mass="12635">FIELMSDGGLIYPTENLFLLIKQLEEDVLTVVGTKTIKCNTMHQILDKISLRESLPRLGCFEHHKELMVKLINFWNEVPYRTGQSKCLREWGLDGKKCKKNDRPSTRR</sequence>
<gene>
    <name evidence="1" type="ORF">PV327_011311</name>
</gene>
<reference evidence="1" key="2">
    <citation type="submission" date="2023-03" db="EMBL/GenBank/DDBJ databases">
        <authorList>
            <person name="Inwood S.N."/>
            <person name="Skelly J.G."/>
            <person name="Guhlin J."/>
            <person name="Harrop T.W.R."/>
            <person name="Goldson S.G."/>
            <person name="Dearden P.K."/>
        </authorList>
    </citation>
    <scope>NUCLEOTIDE SEQUENCE</scope>
    <source>
        <strain evidence="1">Lincoln</strain>
        <tissue evidence="1">Whole body</tissue>
    </source>
</reference>
<proteinExistence type="predicted"/>
<dbReference type="Proteomes" id="UP001168972">
    <property type="component" value="Unassembled WGS sequence"/>
</dbReference>
<evidence type="ECO:0000313" key="1">
    <source>
        <dbReference type="EMBL" id="KAK0171437.1"/>
    </source>
</evidence>
<dbReference type="AlphaFoldDB" id="A0AA39FKT8"/>
<feature type="non-terminal residue" evidence="1">
    <location>
        <position position="1"/>
    </location>
</feature>
<keyword evidence="2" id="KW-1185">Reference proteome</keyword>
<evidence type="ECO:0000313" key="2">
    <source>
        <dbReference type="Proteomes" id="UP001168972"/>
    </source>
</evidence>
<protein>
    <submittedName>
        <fullName evidence="1">Uncharacterized protein</fullName>
    </submittedName>
</protein>
<accession>A0AA39FKT8</accession>
<name>A0AA39FKT8_MICHY</name>
<reference evidence="1" key="1">
    <citation type="journal article" date="2023" name="bioRxiv">
        <title>Scaffold-level genome assemblies of two parasitoid biocontrol wasps reveal the parthenogenesis mechanism and an associated novel virus.</title>
        <authorList>
            <person name="Inwood S."/>
            <person name="Skelly J."/>
            <person name="Guhlin J."/>
            <person name="Harrop T."/>
            <person name="Goldson S."/>
            <person name="Dearden P."/>
        </authorList>
    </citation>
    <scope>NUCLEOTIDE SEQUENCE</scope>
    <source>
        <strain evidence="1">Lincoln</strain>
        <tissue evidence="1">Whole body</tissue>
    </source>
</reference>
<comment type="caution">
    <text evidence="1">The sequence shown here is derived from an EMBL/GenBank/DDBJ whole genome shotgun (WGS) entry which is preliminary data.</text>
</comment>
<organism evidence="1 2">
    <name type="scientific">Microctonus hyperodae</name>
    <name type="common">Parasitoid wasp</name>
    <dbReference type="NCBI Taxonomy" id="165561"/>
    <lineage>
        <taxon>Eukaryota</taxon>
        <taxon>Metazoa</taxon>
        <taxon>Ecdysozoa</taxon>
        <taxon>Arthropoda</taxon>
        <taxon>Hexapoda</taxon>
        <taxon>Insecta</taxon>
        <taxon>Pterygota</taxon>
        <taxon>Neoptera</taxon>
        <taxon>Endopterygota</taxon>
        <taxon>Hymenoptera</taxon>
        <taxon>Apocrita</taxon>
        <taxon>Ichneumonoidea</taxon>
        <taxon>Braconidae</taxon>
        <taxon>Euphorinae</taxon>
        <taxon>Microctonus</taxon>
    </lineage>
</organism>